<feature type="transmembrane region" description="Helical" evidence="12">
    <location>
        <begin position="21"/>
        <end position="37"/>
    </location>
</feature>
<evidence type="ECO:0000256" key="3">
    <source>
        <dbReference type="ARBA" id="ARBA00010617"/>
    </source>
</evidence>
<evidence type="ECO:0000256" key="11">
    <source>
        <dbReference type="ARBA" id="ARBA00023136"/>
    </source>
</evidence>
<dbReference type="InterPro" id="IPR036396">
    <property type="entry name" value="Cyt_P450_sf"/>
</dbReference>
<dbReference type="PANTHER" id="PTHR47947">
    <property type="entry name" value="CYTOCHROME P450 82C3-RELATED"/>
    <property type="match status" value="1"/>
</dbReference>
<evidence type="ECO:0000256" key="4">
    <source>
        <dbReference type="ARBA" id="ARBA00022617"/>
    </source>
</evidence>
<dbReference type="InterPro" id="IPR002401">
    <property type="entry name" value="Cyt_P450_E_grp-I"/>
</dbReference>
<protein>
    <recommendedName>
        <fullName evidence="15">Cytochrome P450 81D11</fullName>
    </recommendedName>
</protein>
<evidence type="ECO:0000256" key="6">
    <source>
        <dbReference type="ARBA" id="ARBA00022723"/>
    </source>
</evidence>
<dbReference type="InterPro" id="IPR050651">
    <property type="entry name" value="Plant_Cytochrome_P450_Monoox"/>
</dbReference>
<dbReference type="InterPro" id="IPR001128">
    <property type="entry name" value="Cyt_P450"/>
</dbReference>
<accession>A0ABQ8E6H6</accession>
<keyword evidence="14" id="KW-1185">Reference proteome</keyword>
<evidence type="ECO:0000256" key="9">
    <source>
        <dbReference type="ARBA" id="ARBA00023004"/>
    </source>
</evidence>
<keyword evidence="4" id="KW-0349">Heme</keyword>
<dbReference type="PRINTS" id="PR00463">
    <property type="entry name" value="EP450I"/>
</dbReference>
<evidence type="ECO:0000256" key="2">
    <source>
        <dbReference type="ARBA" id="ARBA00004167"/>
    </source>
</evidence>
<dbReference type="CDD" id="cd20653">
    <property type="entry name" value="CYP81"/>
    <property type="match status" value="3"/>
</dbReference>
<evidence type="ECO:0000313" key="13">
    <source>
        <dbReference type="EMBL" id="KAH0936246.1"/>
    </source>
</evidence>
<keyword evidence="5 12" id="KW-0812">Transmembrane</keyword>
<sequence length="1624" mass="184547">RFRPNQKSLQGEEKQIMETKALILTVLFVVLTLRFLIGKLKRHPNLPPSPPWSLPVIGHLRLLKPPIHRTFLSISQSLGDAPIFSLRLGNRLVFVNSSHSIAEECFTKNDVVLANRPNFILAKHVAYDYTTVIAASYGDHWRNLRRIGSLEIFSNHRLNSFLSIRKDEIRRLILRLSRNFSQEYAKVEMKSMLSDLTFNNIIRMVAGKRYYGDGVEEDPEAKRVRQLIADVVALAGAGNAVDYLPFLRWVSDYENRVMKLAGRLDEFLQGLVDEKRDAKEKGNTMVDHLLSLQETQPDYFTDRIIKGNMVALILAGTDTSAVTLEWALSNLLNYPDVLKKARNEIDCKVGLDRLIDESDISNLPYLQNIVCETLRLYPSVPMLLPHVASEDCKVAGYDMPSGTILLTNAWAIHRDPQLWEDPTSFKPERFEKEGESNKLMSFGLGRRACPGSGLAHRLVNLTLGSLIQCLEWERIGEEKVDMSERKGGTMPKAKPLEAMCRARTAVDMEIITICSLGGSKHSIYATPYYMGFLLTKSNRKLKLPPSPAISLPVLGHLHLFKTPLHRWFLSLSKSIGNAPIFHLRLGNRLIYVVTSRSIAEECFTENDVVLANRPKFIVSKHVGYDATHLLSAPYGDHWRNLRRIAAVELLSTQRLNSFLYIRKDEIRRLISRLSRDSFHGFVEVEMKSLLGNLASNNIIRMLAGKRYYGEENDEAKFVRQLVAEVVISSGAGNPADYLSVVRWFTNYEKRIKDLGNRFDTFLQRIVDEKRADKEKGQTMIDRLLSLQETQPDYYTDDIIKGLILSLTIGGTDTTAVTLEWAMSNLLNYPEVLRKARNEIDDKIGFDRLVDEPDIVNLPYLQNIVSETLRLYPAVPLLLPHLSSNDCKLAGYDVPRGTMVLTNVWAMQRDPTLWEDAEMFKPERFDKAGEADKLLPFGMGRRACPGAGLAQRLVSLVLGTLVQCFEWERVGDELVDMTEDKGATLPKLVPLRTMCKARPIVEKMDFNPILLLSFLLILISIKFLFKNSTRKLNLPPSPAYSLPFIGHLYLLKHPVQRTLLSLSQSLGDTPIFHLRLGNRLVYVVSSHCVAEECFTRNDVVLANRPELIMGKHVAYDSTIMIAASYGDHWRNLRRVAAVEIFSSHRVNTFMSIRKDEIRRLISHLSRNSLHGFAEVEMKSLLANLAFNNIIRMVAGKRYFGSGTEDNDEAKVVRELISEAVAGAGAGNLADYLPIIRWVTDVEKRAKLLGKRFDGFLQRLVDEKRAEKERGQTLIDHLLSLQEIQPEYYTDIIIKGIIIILEKARAEIDDKIGSDRLIDEPDIENLPYLQYIVSETLRLYPPVPLLLPHYSSDDCKVAGYDMPRGTMLLTNVWAMHRDPGVWEEAERFKPERFEKEGDAQKLMPFGMGRRACPGVELGKRLVSLALGCLIQCFEWKRVGEELVDMTEDKGLTMPKATPLRAKCKSRVVAQSRGDGGVATVTNGSYLKRENENDDQKEVFREQITILMLTPITNLDCYFEPYLEINRNQGTTTNTFKPNKKKRGEINISPILSFMSHNNGPIFIIGFHYQMMLIGVTDTLVLTVEWAMSQQDKTLILEWNHHSPSSSSNRQWLKEEDLIADTKQIVH</sequence>
<comment type="cofactor">
    <cofactor evidence="1">
        <name>heme</name>
        <dbReference type="ChEBI" id="CHEBI:30413"/>
    </cofactor>
</comment>
<organism evidence="13 14">
    <name type="scientific">Brassica napus</name>
    <name type="common">Rape</name>
    <dbReference type="NCBI Taxonomy" id="3708"/>
    <lineage>
        <taxon>Eukaryota</taxon>
        <taxon>Viridiplantae</taxon>
        <taxon>Streptophyta</taxon>
        <taxon>Embryophyta</taxon>
        <taxon>Tracheophyta</taxon>
        <taxon>Spermatophyta</taxon>
        <taxon>Magnoliopsida</taxon>
        <taxon>eudicotyledons</taxon>
        <taxon>Gunneridae</taxon>
        <taxon>Pentapetalae</taxon>
        <taxon>rosids</taxon>
        <taxon>malvids</taxon>
        <taxon>Brassicales</taxon>
        <taxon>Brassicaceae</taxon>
        <taxon>Brassiceae</taxon>
        <taxon>Brassica</taxon>
    </lineage>
</organism>
<dbReference type="PROSITE" id="PS00086">
    <property type="entry name" value="CYTOCHROME_P450"/>
    <property type="match status" value="3"/>
</dbReference>
<dbReference type="EMBL" id="JAGKQM010000003">
    <property type="protein sequence ID" value="KAH0936246.1"/>
    <property type="molecule type" value="Genomic_DNA"/>
</dbReference>
<comment type="caution">
    <text evidence="13">The sequence shown here is derived from an EMBL/GenBank/DDBJ whole genome shotgun (WGS) entry which is preliminary data.</text>
</comment>
<evidence type="ECO:0000256" key="1">
    <source>
        <dbReference type="ARBA" id="ARBA00001971"/>
    </source>
</evidence>
<dbReference type="Gene3D" id="1.10.630.10">
    <property type="entry name" value="Cytochrome P450"/>
    <property type="match status" value="4"/>
</dbReference>
<evidence type="ECO:0000256" key="5">
    <source>
        <dbReference type="ARBA" id="ARBA00022692"/>
    </source>
</evidence>
<keyword evidence="7 12" id="KW-1133">Transmembrane helix</keyword>
<keyword evidence="9" id="KW-0408">Iron</keyword>
<gene>
    <name evidence="13" type="ORF">HID58_013363</name>
</gene>
<dbReference type="InterPro" id="IPR017972">
    <property type="entry name" value="Cyt_P450_CS"/>
</dbReference>
<keyword evidence="8" id="KW-0560">Oxidoreductase</keyword>
<keyword evidence="11 12" id="KW-0472">Membrane</keyword>
<proteinExistence type="inferred from homology"/>
<keyword evidence="6" id="KW-0479">Metal-binding</keyword>
<dbReference type="PRINTS" id="PR00385">
    <property type="entry name" value="P450"/>
</dbReference>
<dbReference type="Proteomes" id="UP000824890">
    <property type="component" value="Unassembled WGS sequence"/>
</dbReference>
<evidence type="ECO:0000256" key="12">
    <source>
        <dbReference type="SAM" id="Phobius"/>
    </source>
</evidence>
<evidence type="ECO:0000256" key="8">
    <source>
        <dbReference type="ARBA" id="ARBA00023002"/>
    </source>
</evidence>
<evidence type="ECO:0000256" key="7">
    <source>
        <dbReference type="ARBA" id="ARBA00022989"/>
    </source>
</evidence>
<dbReference type="PANTHER" id="PTHR47947:SF62">
    <property type="entry name" value="CYTOCHROME P450, FAMILY 81, SUBFAMILY D, POLYPEPTIDE 5"/>
    <property type="match status" value="1"/>
</dbReference>
<comment type="similarity">
    <text evidence="3">Belongs to the cytochrome P450 family.</text>
</comment>
<evidence type="ECO:0000256" key="10">
    <source>
        <dbReference type="ARBA" id="ARBA00023033"/>
    </source>
</evidence>
<dbReference type="SUPFAM" id="SSF48264">
    <property type="entry name" value="Cytochrome P450"/>
    <property type="match status" value="3"/>
</dbReference>
<dbReference type="Pfam" id="PF00067">
    <property type="entry name" value="p450"/>
    <property type="match status" value="4"/>
</dbReference>
<name>A0ABQ8E6H6_BRANA</name>
<feature type="non-terminal residue" evidence="13">
    <location>
        <position position="1"/>
    </location>
</feature>
<comment type="subcellular location">
    <subcellularLocation>
        <location evidence="2">Membrane</location>
        <topology evidence="2">Single-pass membrane protein</topology>
    </subcellularLocation>
</comment>
<reference evidence="13 14" key="1">
    <citation type="submission" date="2021-05" db="EMBL/GenBank/DDBJ databases">
        <title>Genome Assembly of Synthetic Allotetraploid Brassica napus Reveals Homoeologous Exchanges between Subgenomes.</title>
        <authorList>
            <person name="Davis J.T."/>
        </authorList>
    </citation>
    <scope>NUCLEOTIDE SEQUENCE [LARGE SCALE GENOMIC DNA]</scope>
    <source>
        <strain evidence="14">cv. Da-Ae</strain>
        <tissue evidence="13">Seedling</tissue>
    </source>
</reference>
<evidence type="ECO:0000313" key="14">
    <source>
        <dbReference type="Proteomes" id="UP000824890"/>
    </source>
</evidence>
<keyword evidence="10" id="KW-0503">Monooxygenase</keyword>
<evidence type="ECO:0008006" key="15">
    <source>
        <dbReference type="Google" id="ProtNLM"/>
    </source>
</evidence>